<dbReference type="PIRSF" id="PIRSF036794">
    <property type="entry name" value="UCP_erythr_ester"/>
    <property type="match status" value="1"/>
</dbReference>
<reference evidence="2" key="1">
    <citation type="journal article" date="2014" name="Int. J. Syst. Evol. Microbiol.">
        <title>Complete genome sequence of Corynebacterium casei LMG S-19264T (=DSM 44701T), isolated from a smear-ripened cheese.</title>
        <authorList>
            <consortium name="US DOE Joint Genome Institute (JGI-PGF)"/>
            <person name="Walter F."/>
            <person name="Albersmeier A."/>
            <person name="Kalinowski J."/>
            <person name="Ruckert C."/>
        </authorList>
    </citation>
    <scope>NUCLEOTIDE SEQUENCE</scope>
    <source>
        <strain evidence="2">CGMCC 1.16548</strain>
    </source>
</reference>
<comment type="caution">
    <text evidence="2">The sequence shown here is derived from an EMBL/GenBank/DDBJ whole genome shotgun (WGS) entry which is preliminary data.</text>
</comment>
<dbReference type="AlphaFoldDB" id="A0A8J3DVK7"/>
<dbReference type="InterPro" id="IPR007815">
    <property type="entry name" value="Emycin_Estase"/>
</dbReference>
<dbReference type="EMBL" id="BNAI01000001">
    <property type="protein sequence ID" value="GHF04417.1"/>
    <property type="molecule type" value="Genomic_DNA"/>
</dbReference>
<feature type="region of interest" description="Disordered" evidence="1">
    <location>
        <begin position="414"/>
        <end position="433"/>
    </location>
</feature>
<feature type="compositionally biased region" description="Acidic residues" evidence="1">
    <location>
        <begin position="421"/>
        <end position="433"/>
    </location>
</feature>
<name>A0A8J3DVK7_9MICO</name>
<keyword evidence="3" id="KW-1185">Reference proteome</keyword>
<evidence type="ECO:0000313" key="2">
    <source>
        <dbReference type="EMBL" id="GHF04417.1"/>
    </source>
</evidence>
<dbReference type="Proteomes" id="UP000617531">
    <property type="component" value="Unassembled WGS sequence"/>
</dbReference>
<dbReference type="Gene3D" id="1.20.1440.30">
    <property type="entry name" value="Biosynthetic Protein domain"/>
    <property type="match status" value="1"/>
</dbReference>
<organism evidence="2 3">
    <name type="scientific">Pseudolysinimonas yzui</name>
    <dbReference type="NCBI Taxonomy" id="2708254"/>
    <lineage>
        <taxon>Bacteria</taxon>
        <taxon>Bacillati</taxon>
        <taxon>Actinomycetota</taxon>
        <taxon>Actinomycetes</taxon>
        <taxon>Micrococcales</taxon>
        <taxon>Microbacteriaceae</taxon>
        <taxon>Pseudolysinimonas</taxon>
    </lineage>
</organism>
<dbReference type="Pfam" id="PF05139">
    <property type="entry name" value="Erythro_esteras"/>
    <property type="match status" value="1"/>
</dbReference>
<evidence type="ECO:0000256" key="1">
    <source>
        <dbReference type="SAM" id="MobiDB-lite"/>
    </source>
</evidence>
<evidence type="ECO:0008006" key="4">
    <source>
        <dbReference type="Google" id="ProtNLM"/>
    </source>
</evidence>
<evidence type="ECO:0000313" key="3">
    <source>
        <dbReference type="Proteomes" id="UP000617531"/>
    </source>
</evidence>
<gene>
    <name evidence="2" type="ORF">GCM10011600_00990</name>
</gene>
<dbReference type="InterPro" id="IPR014622">
    <property type="entry name" value="UCP036794_erythomycin"/>
</dbReference>
<protein>
    <recommendedName>
        <fullName evidence="4">Erythromycin esterase family protein</fullName>
    </recommendedName>
</protein>
<dbReference type="PANTHER" id="PTHR31299">
    <property type="entry name" value="ESTERASE, PUTATIVE (AFU_ORTHOLOGUE AFUA_1G05850)-RELATED"/>
    <property type="match status" value="1"/>
</dbReference>
<reference evidence="2" key="2">
    <citation type="submission" date="2020-09" db="EMBL/GenBank/DDBJ databases">
        <authorList>
            <person name="Sun Q."/>
            <person name="Zhou Y."/>
        </authorList>
    </citation>
    <scope>NUCLEOTIDE SEQUENCE</scope>
    <source>
        <strain evidence="2">CGMCC 1.16548</strain>
    </source>
</reference>
<dbReference type="InterPro" id="IPR052036">
    <property type="entry name" value="Hydrolase/PRTase-associated"/>
</dbReference>
<dbReference type="GO" id="GO:0046677">
    <property type="term" value="P:response to antibiotic"/>
    <property type="evidence" value="ECO:0007669"/>
    <property type="project" value="InterPro"/>
</dbReference>
<dbReference type="CDD" id="cd14728">
    <property type="entry name" value="Ere-like"/>
    <property type="match status" value="1"/>
</dbReference>
<dbReference type="Gene3D" id="3.40.1660.10">
    <property type="entry name" value="EreA-like (biosynthetic domain)"/>
    <property type="match status" value="1"/>
</dbReference>
<dbReference type="PANTHER" id="PTHR31299:SF0">
    <property type="entry name" value="ESTERASE, PUTATIVE (AFU_ORTHOLOGUE AFUA_1G05850)-RELATED"/>
    <property type="match status" value="1"/>
</dbReference>
<accession>A0A8J3DVK7</accession>
<sequence length="433" mass="49000">MIDRSPAARVADIRSLARPLTTDADLDPLVARARDRRFVAIGEASHGTHDYYDWRSRLTRRLIQEQDVGWIGVEGDWPDCWRIDRWVRGLADQHLDARTLLAGFDRWPTWMWANAEVAEFIDWLRAWNADRPEAAQVGFYGLDVYSLWDSLDRVIGWVGAHAPDALPDAMRAWECFQPYQEDPHRYAWSTRLVPRSCELDVVDLLVEVRQLAASDGDDAFDAAQNAAIAVGAERYYRAMVRTDRESWNIRDIHMADTIDRLTRRHRPAAKGVIWEHNTHVGDARGTPMAGEGMVNVGQLLRERHGDEGVLLVGFAGYRGEVIAGSHWGSPEQRMPVPEARPGSHEDLLHEALHAPALLDFGDDRARTWLSTAAGHRAIGVVYSPQREAGNYVPTIMGRRYDALLWLEETSALTPLHHEGPPDEPEFETEPTGF</sequence>
<dbReference type="Gene3D" id="3.30.1870.10">
    <property type="entry name" value="EreA-like, domain 2"/>
    <property type="match status" value="1"/>
</dbReference>
<proteinExistence type="predicted"/>
<dbReference type="SUPFAM" id="SSF159501">
    <property type="entry name" value="EreA/ChaN-like"/>
    <property type="match status" value="1"/>
</dbReference>
<dbReference type="RefSeq" id="WP_191281437.1">
    <property type="nucleotide sequence ID" value="NZ_BNAI01000001.1"/>
</dbReference>